<gene>
    <name evidence="2" type="ORF">K431DRAFT_290752</name>
</gene>
<dbReference type="InterPro" id="IPR058353">
    <property type="entry name" value="DUF8040"/>
</dbReference>
<dbReference type="PANTHER" id="PTHR22930">
    <property type="match status" value="1"/>
</dbReference>
<dbReference type="Proteomes" id="UP000799441">
    <property type="component" value="Unassembled WGS sequence"/>
</dbReference>
<protein>
    <recommendedName>
        <fullName evidence="1">DUF8040 domain-containing protein</fullName>
    </recommendedName>
</protein>
<evidence type="ECO:0000259" key="1">
    <source>
        <dbReference type="Pfam" id="PF26138"/>
    </source>
</evidence>
<dbReference type="PANTHER" id="PTHR22930:SF280">
    <property type="entry name" value="OS11G0202600 PROTEIN"/>
    <property type="match status" value="1"/>
</dbReference>
<proteinExistence type="predicted"/>
<comment type="caution">
    <text evidence="2">The sequence shown here is derived from an EMBL/GenBank/DDBJ whole genome shotgun (WGS) entry which is preliminary data.</text>
</comment>
<sequence>MDFNQEVTSEEAASQHQRRNQLLLALALVEVQRYFEAIPAGVRSVYPSAAKGEGLVMELRQSELRMKRHIGLRRHQFEQLLNLLELKGGYIISRAQRLVIFLLIVRQGRHFRHVLEDVHHTLDTIHVVFHQVVRALAQLHHQFVVPAKAENVKDLEAKGAKYYLWFEGAVSALDGSHIPAFVPYDKQPAYRGRKGDLTQNVLAVVD</sequence>
<dbReference type="AlphaFoldDB" id="A0A9P4QIS4"/>
<name>A0A9P4QIS4_9PEZI</name>
<keyword evidence="3" id="KW-1185">Reference proteome</keyword>
<dbReference type="EMBL" id="MU003767">
    <property type="protein sequence ID" value="KAF2725651.1"/>
    <property type="molecule type" value="Genomic_DNA"/>
</dbReference>
<organism evidence="2 3">
    <name type="scientific">Polychaeton citri CBS 116435</name>
    <dbReference type="NCBI Taxonomy" id="1314669"/>
    <lineage>
        <taxon>Eukaryota</taxon>
        <taxon>Fungi</taxon>
        <taxon>Dikarya</taxon>
        <taxon>Ascomycota</taxon>
        <taxon>Pezizomycotina</taxon>
        <taxon>Dothideomycetes</taxon>
        <taxon>Dothideomycetidae</taxon>
        <taxon>Capnodiales</taxon>
        <taxon>Capnodiaceae</taxon>
        <taxon>Polychaeton</taxon>
    </lineage>
</organism>
<dbReference type="OrthoDB" id="4954565at2759"/>
<dbReference type="InterPro" id="IPR045249">
    <property type="entry name" value="HARBI1-like"/>
</dbReference>
<feature type="domain" description="DUF8040" evidence="1">
    <location>
        <begin position="48"/>
        <end position="137"/>
    </location>
</feature>
<evidence type="ECO:0000313" key="2">
    <source>
        <dbReference type="EMBL" id="KAF2725651.1"/>
    </source>
</evidence>
<evidence type="ECO:0000313" key="3">
    <source>
        <dbReference type="Proteomes" id="UP000799441"/>
    </source>
</evidence>
<accession>A0A9P4QIS4</accession>
<dbReference type="Pfam" id="PF26138">
    <property type="entry name" value="DUF8040"/>
    <property type="match status" value="1"/>
</dbReference>
<reference evidence="2" key="1">
    <citation type="journal article" date="2020" name="Stud. Mycol.">
        <title>101 Dothideomycetes genomes: a test case for predicting lifestyles and emergence of pathogens.</title>
        <authorList>
            <person name="Haridas S."/>
            <person name="Albert R."/>
            <person name="Binder M."/>
            <person name="Bloem J."/>
            <person name="Labutti K."/>
            <person name="Salamov A."/>
            <person name="Andreopoulos B."/>
            <person name="Baker S."/>
            <person name="Barry K."/>
            <person name="Bills G."/>
            <person name="Bluhm B."/>
            <person name="Cannon C."/>
            <person name="Castanera R."/>
            <person name="Culley D."/>
            <person name="Daum C."/>
            <person name="Ezra D."/>
            <person name="Gonzalez J."/>
            <person name="Henrissat B."/>
            <person name="Kuo A."/>
            <person name="Liang C."/>
            <person name="Lipzen A."/>
            <person name="Lutzoni F."/>
            <person name="Magnuson J."/>
            <person name="Mondo S."/>
            <person name="Nolan M."/>
            <person name="Ohm R."/>
            <person name="Pangilinan J."/>
            <person name="Park H.-J."/>
            <person name="Ramirez L."/>
            <person name="Alfaro M."/>
            <person name="Sun H."/>
            <person name="Tritt A."/>
            <person name="Yoshinaga Y."/>
            <person name="Zwiers L.-H."/>
            <person name="Turgeon B."/>
            <person name="Goodwin S."/>
            <person name="Spatafora J."/>
            <person name="Crous P."/>
            <person name="Grigoriev I."/>
        </authorList>
    </citation>
    <scope>NUCLEOTIDE SEQUENCE</scope>
    <source>
        <strain evidence="2">CBS 116435</strain>
    </source>
</reference>